<dbReference type="EMBL" id="JAZHXI010000012">
    <property type="protein sequence ID" value="KAL2065808.1"/>
    <property type="molecule type" value="Genomic_DNA"/>
</dbReference>
<dbReference type="Proteomes" id="UP001595075">
    <property type="component" value="Unassembled WGS sequence"/>
</dbReference>
<reference evidence="1 2" key="1">
    <citation type="journal article" date="2024" name="Commun. Biol.">
        <title>Comparative genomic analysis of thermophilic fungi reveals convergent evolutionary adaptations and gene losses.</title>
        <authorList>
            <person name="Steindorff A.S."/>
            <person name="Aguilar-Pontes M.V."/>
            <person name="Robinson A.J."/>
            <person name="Andreopoulos B."/>
            <person name="LaButti K."/>
            <person name="Kuo A."/>
            <person name="Mondo S."/>
            <person name="Riley R."/>
            <person name="Otillar R."/>
            <person name="Haridas S."/>
            <person name="Lipzen A."/>
            <person name="Grimwood J."/>
            <person name="Schmutz J."/>
            <person name="Clum A."/>
            <person name="Reid I.D."/>
            <person name="Moisan M.C."/>
            <person name="Butler G."/>
            <person name="Nguyen T.T.M."/>
            <person name="Dewar K."/>
            <person name="Conant G."/>
            <person name="Drula E."/>
            <person name="Henrissat B."/>
            <person name="Hansel C."/>
            <person name="Singer S."/>
            <person name="Hutchinson M.I."/>
            <person name="de Vries R.P."/>
            <person name="Natvig D.O."/>
            <person name="Powell A.J."/>
            <person name="Tsang A."/>
            <person name="Grigoriev I.V."/>
        </authorList>
    </citation>
    <scope>NUCLEOTIDE SEQUENCE [LARGE SCALE GENOMIC DNA]</scope>
    <source>
        <strain evidence="1 2">CBS 494.80</strain>
    </source>
</reference>
<comment type="caution">
    <text evidence="1">The sequence shown here is derived from an EMBL/GenBank/DDBJ whole genome shotgun (WGS) entry which is preliminary data.</text>
</comment>
<gene>
    <name evidence="1" type="ORF">VTL71DRAFT_3478</name>
</gene>
<accession>A0ABR4C791</accession>
<evidence type="ECO:0000313" key="2">
    <source>
        <dbReference type="Proteomes" id="UP001595075"/>
    </source>
</evidence>
<organism evidence="1 2">
    <name type="scientific">Oculimacula yallundae</name>
    <dbReference type="NCBI Taxonomy" id="86028"/>
    <lineage>
        <taxon>Eukaryota</taxon>
        <taxon>Fungi</taxon>
        <taxon>Dikarya</taxon>
        <taxon>Ascomycota</taxon>
        <taxon>Pezizomycotina</taxon>
        <taxon>Leotiomycetes</taxon>
        <taxon>Helotiales</taxon>
        <taxon>Ploettnerulaceae</taxon>
        <taxon>Oculimacula</taxon>
    </lineage>
</organism>
<dbReference type="SUPFAM" id="SSF141086">
    <property type="entry name" value="Agglutinin HPA-like"/>
    <property type="match status" value="2"/>
</dbReference>
<dbReference type="InterPro" id="IPR037221">
    <property type="entry name" value="H-type_lectin_dom_sf"/>
</dbReference>
<dbReference type="Gene3D" id="2.60.40.2080">
    <property type="match status" value="1"/>
</dbReference>
<name>A0ABR4C791_9HELO</name>
<evidence type="ECO:0000313" key="1">
    <source>
        <dbReference type="EMBL" id="KAL2065808.1"/>
    </source>
</evidence>
<sequence length="603" mass="67829">MSKMLASNDISIVIRQPIEKAFAGPGISGLLYAANAQSTLASDFRYAFEQPATAGNPNPARLWHKQFDAVFSSLYDSSSGIIGPLTTGVVDSLGRWLAVRDRTFGLSRYLDFACSYVTSGDMLSIEKTLFVALEYGTKLLEDVRLQSEDMRTKGELLQNGINKWKTDLDVLRGSWIELAKEISKNRSSPGLGSGDWFPHLKKWSDFLELNDTSLRLCQLTLDRFAAERVYLETLPALLEQLQGLCFDLYGNLLASSFEDLKTNKSGLESYNAKVLSWLTGCPAWPSEDFTPFKQIKCGEVYNGYGSRKYTGDGPSSVYVENADDIQVGVSRLDFGCMSMTNRWGPLAIRVNVGDSHRADRVFDARNSETRMFDNTLAWLQIPSKLREKAQFSSTVLDYEGTEYRVFSDGQPEGRAQPIVNLTSGKRGTWWTVKFPKPYTTDNIKICPWFTDTFLQTQGNSIGIELVVEEVTREGFRMVILIPGGGWIQYARVNYVAFEENPGVPGFNVAECHLDVPQNNQGQPQNFSLFAPQFVPFPPGKFNKRPAIAAFMKMFWVNSHFNYRGETRLAVTRDGFVIQGVSWADTIVRDFKWQILAIADENIW</sequence>
<protein>
    <submittedName>
        <fullName evidence="1">Uncharacterized protein</fullName>
    </submittedName>
</protein>
<proteinExistence type="predicted"/>
<keyword evidence="2" id="KW-1185">Reference proteome</keyword>